<gene>
    <name evidence="3" type="ORF">g.39883</name>
    <name evidence="4" type="ORF">g.39884</name>
    <name evidence="2" type="ORF">g.39885</name>
    <name evidence="1" type="ORF">g.39886</name>
</gene>
<name>A0A1B6CZV9_9HEMI</name>
<dbReference type="GO" id="GO:0016197">
    <property type="term" value="P:endosomal transport"/>
    <property type="evidence" value="ECO:0007669"/>
    <property type="project" value="InterPro"/>
</dbReference>
<dbReference type="EMBL" id="GEDC01020499">
    <property type="protein sequence ID" value="JAS16799.1"/>
    <property type="molecule type" value="Transcribed_RNA"/>
</dbReference>
<dbReference type="GO" id="GO:0005770">
    <property type="term" value="C:late endosome"/>
    <property type="evidence" value="ECO:0007669"/>
    <property type="project" value="TreeGrafter"/>
</dbReference>
<dbReference type="PANTHER" id="PTHR16120">
    <property type="entry name" value="AP-5 COMPLEX SUBUNIT SIGMA-1"/>
    <property type="match status" value="1"/>
</dbReference>
<reference evidence="2" key="1">
    <citation type="submission" date="2015-12" db="EMBL/GenBank/DDBJ databases">
        <title>De novo transcriptome assembly of four potential Pierce s Disease insect vectors from Arizona vineyards.</title>
        <authorList>
            <person name="Tassone E.E."/>
        </authorList>
    </citation>
    <scope>NUCLEOTIDE SEQUENCE</scope>
</reference>
<dbReference type="GO" id="GO:0030119">
    <property type="term" value="C:AP-type membrane coat adaptor complex"/>
    <property type="evidence" value="ECO:0007669"/>
    <property type="project" value="InterPro"/>
</dbReference>
<dbReference type="GO" id="GO:0005829">
    <property type="term" value="C:cytosol"/>
    <property type="evidence" value="ECO:0007669"/>
    <property type="project" value="TreeGrafter"/>
</dbReference>
<dbReference type="PANTHER" id="PTHR16120:SF0">
    <property type="entry name" value="AP-5 COMPLEX SUBUNIT SIGMA-1"/>
    <property type="match status" value="1"/>
</dbReference>
<evidence type="ECO:0000313" key="1">
    <source>
        <dbReference type="EMBL" id="JAS16799.1"/>
    </source>
</evidence>
<evidence type="ECO:0000313" key="3">
    <source>
        <dbReference type="EMBL" id="JAS32405.1"/>
    </source>
</evidence>
<protein>
    <submittedName>
        <fullName evidence="2">Uncharacterized protein</fullName>
    </submittedName>
</protein>
<dbReference type="AlphaFoldDB" id="A0A1B6CZV9"/>
<organism evidence="2">
    <name type="scientific">Clastoptera arizonana</name>
    <name type="common">Arizona spittle bug</name>
    <dbReference type="NCBI Taxonomy" id="38151"/>
    <lineage>
        <taxon>Eukaryota</taxon>
        <taxon>Metazoa</taxon>
        <taxon>Ecdysozoa</taxon>
        <taxon>Arthropoda</taxon>
        <taxon>Hexapoda</taxon>
        <taxon>Insecta</taxon>
        <taxon>Pterygota</taxon>
        <taxon>Neoptera</taxon>
        <taxon>Paraneoptera</taxon>
        <taxon>Hemiptera</taxon>
        <taxon>Auchenorrhyncha</taxon>
        <taxon>Cercopoidea</taxon>
        <taxon>Clastopteridae</taxon>
        <taxon>Clastoptera</taxon>
    </lineage>
</organism>
<dbReference type="GO" id="GO:0000724">
    <property type="term" value="P:double-strand break repair via homologous recombination"/>
    <property type="evidence" value="ECO:0007669"/>
    <property type="project" value="InterPro"/>
</dbReference>
<evidence type="ECO:0000313" key="2">
    <source>
        <dbReference type="EMBL" id="JAS18948.1"/>
    </source>
</evidence>
<dbReference type="GO" id="GO:0005764">
    <property type="term" value="C:lysosome"/>
    <property type="evidence" value="ECO:0007669"/>
    <property type="project" value="TreeGrafter"/>
</dbReference>
<dbReference type="EMBL" id="GEDC01001687">
    <property type="protein sequence ID" value="JAS35611.1"/>
    <property type="molecule type" value="Transcribed_RNA"/>
</dbReference>
<sequence length="195" mass="22321">MVCAFIIQTLDSNDSEILYYRVYSSSSSEKEVMSGESGTTTVELNNSLFQTNIEKKDFLNFVVNKINMMYALKINMSLVPISQTTIIKGVFTERNWKKNQCEPFVVVWEAVHGLGFSMLCKKSENYIQAQNMMEIVISQLDKYLDFLSNPAVALKSIETVSLIINQFLPSGQILFLNSSFIQQFEKQLEKDLYSK</sequence>
<accession>A0A1B6CZV9</accession>
<dbReference type="EMBL" id="GEDC01004893">
    <property type="protein sequence ID" value="JAS32405.1"/>
    <property type="molecule type" value="Transcribed_RNA"/>
</dbReference>
<dbReference type="SUPFAM" id="SSF64356">
    <property type="entry name" value="SNARE-like"/>
    <property type="match status" value="1"/>
</dbReference>
<dbReference type="InterPro" id="IPR029392">
    <property type="entry name" value="AP-5_subunit_s1"/>
</dbReference>
<evidence type="ECO:0000313" key="4">
    <source>
        <dbReference type="EMBL" id="JAS35611.1"/>
    </source>
</evidence>
<dbReference type="InterPro" id="IPR011012">
    <property type="entry name" value="Longin-like_dom_sf"/>
</dbReference>
<proteinExistence type="predicted"/>
<dbReference type="EMBL" id="GEDC01018350">
    <property type="protein sequence ID" value="JAS18948.1"/>
    <property type="molecule type" value="Transcribed_RNA"/>
</dbReference>
<dbReference type="Pfam" id="PF15001">
    <property type="entry name" value="AP-5_subunit_s1"/>
    <property type="match status" value="1"/>
</dbReference>